<gene>
    <name evidence="1" type="ORF">CTI12_AA320830</name>
</gene>
<accession>A0A2U1MQJ2</accession>
<dbReference type="PANTHER" id="PTHR46445:SF16">
    <property type="entry name" value="GBF-INTERACTING PROTEIN"/>
    <property type="match status" value="1"/>
</dbReference>
<dbReference type="STRING" id="35608.A0A2U1MQJ2"/>
<keyword evidence="2" id="KW-1185">Reference proteome</keyword>
<organism evidence="1 2">
    <name type="scientific">Artemisia annua</name>
    <name type="common">Sweet wormwood</name>
    <dbReference type="NCBI Taxonomy" id="35608"/>
    <lineage>
        <taxon>Eukaryota</taxon>
        <taxon>Viridiplantae</taxon>
        <taxon>Streptophyta</taxon>
        <taxon>Embryophyta</taxon>
        <taxon>Tracheophyta</taxon>
        <taxon>Spermatophyta</taxon>
        <taxon>Magnoliopsida</taxon>
        <taxon>eudicotyledons</taxon>
        <taxon>Gunneridae</taxon>
        <taxon>Pentapetalae</taxon>
        <taxon>asterids</taxon>
        <taxon>campanulids</taxon>
        <taxon>Asterales</taxon>
        <taxon>Asteraceae</taxon>
        <taxon>Asteroideae</taxon>
        <taxon>Anthemideae</taxon>
        <taxon>Artemisiinae</taxon>
        <taxon>Artemisia</taxon>
    </lineage>
</organism>
<sequence length="401" mass="45728">MSDPSHNATKSGTSSHVVESLLDTFGIDKQNIFYQSIEEREYLQHLMNALVLLAYSCPVLLTTLSIYHPSTLRIEKCIANDPYARGLSVDGKWTFLVNLDSDNVKPHKWDNFAIFLKEPAGVLHLKILSENRVTHIHLLPTFQFRDIDVEKEKWKFVERSDMEMLKSLPPDSADSKATIHCLIPEYIFRSCRFAGKKYSYFIQIGVLQVLLDGNTYKDVLGHAMPKASPVIQRFSYTPLWLKYMSMETMDQVDINMIEKERTRLKTCYYSYNYESRRMLRALAEKGWRLEAESLRCLTAQLILQWLPSVMCDFHIVAAFGISRIFQVKTCMILLFQDVPSVVIPNHLQVQSVECSCLSFGSFGATTMNPGISGSFGSSQLSKVEDEPAEADILTLISDNKC</sequence>
<proteinExistence type="predicted"/>
<evidence type="ECO:0000313" key="2">
    <source>
        <dbReference type="Proteomes" id="UP000245207"/>
    </source>
</evidence>
<dbReference type="Gene3D" id="3.20.20.80">
    <property type="entry name" value="Glycosidases"/>
    <property type="match status" value="1"/>
</dbReference>
<evidence type="ECO:0000313" key="1">
    <source>
        <dbReference type="EMBL" id="PWA63538.1"/>
    </source>
</evidence>
<comment type="caution">
    <text evidence="1">The sequence shown here is derived from an EMBL/GenBank/DDBJ whole genome shotgun (WGS) entry which is preliminary data.</text>
</comment>
<protein>
    <submittedName>
        <fullName evidence="1">Limit dextrinase</fullName>
    </submittedName>
</protein>
<dbReference type="PANTHER" id="PTHR46445">
    <property type="entry name" value="RNA POLYMERASE II DEGRADATION FACTOR-LIKE PROTEIN (DUF1296)"/>
    <property type="match status" value="1"/>
</dbReference>
<name>A0A2U1MQJ2_ARTAN</name>
<dbReference type="EMBL" id="PKPP01004617">
    <property type="protein sequence ID" value="PWA63538.1"/>
    <property type="molecule type" value="Genomic_DNA"/>
</dbReference>
<reference evidence="1 2" key="1">
    <citation type="journal article" date="2018" name="Mol. Plant">
        <title>The genome of Artemisia annua provides insight into the evolution of Asteraceae family and artemisinin biosynthesis.</title>
        <authorList>
            <person name="Shen Q."/>
            <person name="Zhang L."/>
            <person name="Liao Z."/>
            <person name="Wang S."/>
            <person name="Yan T."/>
            <person name="Shi P."/>
            <person name="Liu M."/>
            <person name="Fu X."/>
            <person name="Pan Q."/>
            <person name="Wang Y."/>
            <person name="Lv Z."/>
            <person name="Lu X."/>
            <person name="Zhang F."/>
            <person name="Jiang W."/>
            <person name="Ma Y."/>
            <person name="Chen M."/>
            <person name="Hao X."/>
            <person name="Li L."/>
            <person name="Tang Y."/>
            <person name="Lv G."/>
            <person name="Zhou Y."/>
            <person name="Sun X."/>
            <person name="Brodelius P.E."/>
            <person name="Rose J.K.C."/>
            <person name="Tang K."/>
        </authorList>
    </citation>
    <scope>NUCLEOTIDE SEQUENCE [LARGE SCALE GENOMIC DNA]</scope>
    <source>
        <strain evidence="2">cv. Huhao1</strain>
        <tissue evidence="1">Leaf</tissue>
    </source>
</reference>
<dbReference type="AlphaFoldDB" id="A0A2U1MQJ2"/>
<dbReference type="Proteomes" id="UP000245207">
    <property type="component" value="Unassembled WGS sequence"/>
</dbReference>
<dbReference type="OrthoDB" id="762072at2759"/>